<keyword evidence="3" id="KW-1185">Reference proteome</keyword>
<dbReference type="Gene3D" id="2.60.120.10">
    <property type="entry name" value="Jelly Rolls"/>
    <property type="match status" value="1"/>
</dbReference>
<dbReference type="InterPro" id="IPR011051">
    <property type="entry name" value="RmlC_Cupin_sf"/>
</dbReference>
<accession>A0A0M9WD98</accession>
<gene>
    <name evidence="2" type="ORF">ACN38_g8653</name>
</gene>
<name>A0A0M9WD98_9EURO</name>
<dbReference type="OrthoDB" id="3745575at2759"/>
<dbReference type="Proteomes" id="UP000037696">
    <property type="component" value="Unassembled WGS sequence"/>
</dbReference>
<evidence type="ECO:0000313" key="3">
    <source>
        <dbReference type="Proteomes" id="UP000037696"/>
    </source>
</evidence>
<dbReference type="SUPFAM" id="SSF51182">
    <property type="entry name" value="RmlC-like cupins"/>
    <property type="match status" value="1"/>
</dbReference>
<protein>
    <recommendedName>
        <fullName evidence="1">(S)-ureidoglycine aminohydrolase cupin domain-containing protein</fullName>
    </recommendedName>
</protein>
<organism evidence="2 3">
    <name type="scientific">Penicillium nordicum</name>
    <dbReference type="NCBI Taxonomy" id="229535"/>
    <lineage>
        <taxon>Eukaryota</taxon>
        <taxon>Fungi</taxon>
        <taxon>Dikarya</taxon>
        <taxon>Ascomycota</taxon>
        <taxon>Pezizomycotina</taxon>
        <taxon>Eurotiomycetes</taxon>
        <taxon>Eurotiomycetidae</taxon>
        <taxon>Eurotiales</taxon>
        <taxon>Aspergillaceae</taxon>
        <taxon>Penicillium</taxon>
    </lineage>
</organism>
<comment type="caution">
    <text evidence="2">The sequence shown here is derived from an EMBL/GenBank/DDBJ whole genome shotgun (WGS) entry which is preliminary data.</text>
</comment>
<reference evidence="2 3" key="1">
    <citation type="submission" date="2015-08" db="EMBL/GenBank/DDBJ databases">
        <title>Genome sequencing of Penicillium nordicum.</title>
        <authorList>
            <person name="Nguyen H.D."/>
            <person name="Seifert K.A."/>
        </authorList>
    </citation>
    <scope>NUCLEOTIDE SEQUENCE [LARGE SCALE GENOMIC DNA]</scope>
    <source>
        <strain evidence="2 3">DAOMC 185683</strain>
    </source>
</reference>
<feature type="domain" description="(S)-ureidoglycine aminohydrolase cupin" evidence="1">
    <location>
        <begin position="55"/>
        <end position="108"/>
    </location>
</feature>
<sequence>MPRGQGNETGSSEPNTVPYGYWESFAEQPFPMYAGTKSIIYRSADGKVVVGMLREKGKDTLVWPVDEFLFVTQGTIQIEVHGGESFTLSKGDLMVMKKGQTITFECSEDFANVAVFMDLEDKVTLV</sequence>
<dbReference type="EMBL" id="LHQQ01000162">
    <property type="protein sequence ID" value="KOS40483.1"/>
    <property type="molecule type" value="Genomic_DNA"/>
</dbReference>
<evidence type="ECO:0000313" key="2">
    <source>
        <dbReference type="EMBL" id="KOS40483.1"/>
    </source>
</evidence>
<dbReference type="AlphaFoldDB" id="A0A0M9WD98"/>
<proteinExistence type="predicted"/>
<dbReference type="Pfam" id="PF05899">
    <property type="entry name" value="Cupin_3"/>
    <property type="match status" value="1"/>
</dbReference>
<dbReference type="InterPro" id="IPR014710">
    <property type="entry name" value="RmlC-like_jellyroll"/>
</dbReference>
<dbReference type="InterPro" id="IPR008579">
    <property type="entry name" value="UGlyAH_Cupin_dom"/>
</dbReference>
<evidence type="ECO:0000259" key="1">
    <source>
        <dbReference type="Pfam" id="PF05899"/>
    </source>
</evidence>